<evidence type="ECO:0000256" key="2">
    <source>
        <dbReference type="ARBA" id="ARBA00004496"/>
    </source>
</evidence>
<comment type="catalytic activity">
    <reaction evidence="14">
        <text>IMP + diphosphate = hypoxanthine + 5-phospho-alpha-D-ribose 1-diphosphate</text>
        <dbReference type="Rhea" id="RHEA:17973"/>
        <dbReference type="ChEBI" id="CHEBI:17368"/>
        <dbReference type="ChEBI" id="CHEBI:33019"/>
        <dbReference type="ChEBI" id="CHEBI:58017"/>
        <dbReference type="ChEBI" id="CHEBI:58053"/>
        <dbReference type="EC" id="2.4.2.8"/>
    </reaction>
    <physiologicalReaction direction="right-to-left" evidence="14">
        <dbReference type="Rhea" id="RHEA:17975"/>
    </physiologicalReaction>
</comment>
<evidence type="ECO:0000259" key="16">
    <source>
        <dbReference type="Pfam" id="PF00156"/>
    </source>
</evidence>
<accession>A0ABQ0C6I0</accession>
<evidence type="ECO:0000313" key="17">
    <source>
        <dbReference type="EMBL" id="GAB0056499.1"/>
    </source>
</evidence>
<feature type="domain" description="Phosphoribosyltransferase" evidence="16">
    <location>
        <begin position="17"/>
        <end position="160"/>
    </location>
</feature>
<evidence type="ECO:0000256" key="10">
    <source>
        <dbReference type="ARBA" id="ARBA00022726"/>
    </source>
</evidence>
<dbReference type="Proteomes" id="UP001628193">
    <property type="component" value="Unassembled WGS sequence"/>
</dbReference>
<evidence type="ECO:0000256" key="6">
    <source>
        <dbReference type="ARBA" id="ARBA00022490"/>
    </source>
</evidence>
<dbReference type="PANTHER" id="PTHR43340">
    <property type="entry name" value="HYPOXANTHINE-GUANINE PHOSPHORIBOSYLTRANSFERASE"/>
    <property type="match status" value="1"/>
</dbReference>
<dbReference type="InterPro" id="IPR005904">
    <property type="entry name" value="Hxn_phspho_trans"/>
</dbReference>
<comment type="cofactor">
    <cofactor evidence="1 15">
        <name>Mg(2+)</name>
        <dbReference type="ChEBI" id="CHEBI:18420"/>
    </cofactor>
</comment>
<keyword evidence="18" id="KW-1185">Reference proteome</keyword>
<evidence type="ECO:0000313" key="18">
    <source>
        <dbReference type="Proteomes" id="UP001628193"/>
    </source>
</evidence>
<evidence type="ECO:0000256" key="12">
    <source>
        <dbReference type="ARBA" id="ARBA00022842"/>
    </source>
</evidence>
<evidence type="ECO:0000256" key="4">
    <source>
        <dbReference type="ARBA" id="ARBA00008391"/>
    </source>
</evidence>
<dbReference type="Gene3D" id="3.40.50.2020">
    <property type="match status" value="1"/>
</dbReference>
<name>A0ABQ0C6I0_9PROT</name>
<dbReference type="InterPro" id="IPR029057">
    <property type="entry name" value="PRTase-like"/>
</dbReference>
<gene>
    <name evidence="17" type="primary">hpt_2</name>
    <name evidence="17" type="ORF">SIID45300_00807</name>
</gene>
<comment type="caution">
    <text evidence="17">The sequence shown here is derived from an EMBL/GenBank/DDBJ whole genome shotgun (WGS) entry which is preliminary data.</text>
</comment>
<dbReference type="RefSeq" id="WP_420904206.1">
    <property type="nucleotide sequence ID" value="NZ_BAAFGK010000002.1"/>
</dbReference>
<dbReference type="GO" id="GO:0016757">
    <property type="term" value="F:glycosyltransferase activity"/>
    <property type="evidence" value="ECO:0007669"/>
    <property type="project" value="UniProtKB-KW"/>
</dbReference>
<dbReference type="SUPFAM" id="SSF53271">
    <property type="entry name" value="PRTase-like"/>
    <property type="match status" value="1"/>
</dbReference>
<evidence type="ECO:0000256" key="1">
    <source>
        <dbReference type="ARBA" id="ARBA00001946"/>
    </source>
</evidence>
<dbReference type="EC" id="2.4.2.8" evidence="5 15"/>
<evidence type="ECO:0000256" key="7">
    <source>
        <dbReference type="ARBA" id="ARBA00022676"/>
    </source>
</evidence>
<dbReference type="NCBIfam" id="TIGR01203">
    <property type="entry name" value="HGPRTase"/>
    <property type="match status" value="1"/>
</dbReference>
<keyword evidence="8 15" id="KW-0808">Transferase</keyword>
<keyword evidence="9 15" id="KW-0479">Metal-binding</keyword>
<dbReference type="Pfam" id="PF00156">
    <property type="entry name" value="Pribosyltran"/>
    <property type="match status" value="1"/>
</dbReference>
<comment type="catalytic activity">
    <reaction evidence="13">
        <text>GMP + diphosphate = guanine + 5-phospho-alpha-D-ribose 1-diphosphate</text>
        <dbReference type="Rhea" id="RHEA:25424"/>
        <dbReference type="ChEBI" id="CHEBI:16235"/>
        <dbReference type="ChEBI" id="CHEBI:33019"/>
        <dbReference type="ChEBI" id="CHEBI:58017"/>
        <dbReference type="ChEBI" id="CHEBI:58115"/>
        <dbReference type="EC" id="2.4.2.8"/>
    </reaction>
    <physiologicalReaction direction="right-to-left" evidence="13">
        <dbReference type="Rhea" id="RHEA:25426"/>
    </physiologicalReaction>
</comment>
<keyword evidence="11 15" id="KW-0547">Nucleotide-binding</keyword>
<proteinExistence type="inferred from homology"/>
<comment type="pathway">
    <text evidence="3 15">Purine metabolism; IMP biosynthesis via salvage pathway; IMP from hypoxanthine: step 1/1.</text>
</comment>
<reference evidence="17 18" key="1">
    <citation type="submission" date="2024-09" db="EMBL/GenBank/DDBJ databases">
        <title>Draft genome sequence of Candidatus Magnetaquicoccaceae bacterium FCR-1.</title>
        <authorList>
            <person name="Shimoshige H."/>
            <person name="Shimamura S."/>
            <person name="Taoka A."/>
            <person name="Kobayashi H."/>
            <person name="Maekawa T."/>
        </authorList>
    </citation>
    <scope>NUCLEOTIDE SEQUENCE [LARGE SCALE GENOMIC DNA]</scope>
    <source>
        <strain evidence="17 18">FCR-1</strain>
    </source>
</reference>
<dbReference type="InterPro" id="IPR000836">
    <property type="entry name" value="PRTase_dom"/>
</dbReference>
<comment type="subcellular location">
    <subcellularLocation>
        <location evidence="2 15">Cytoplasm</location>
    </subcellularLocation>
</comment>
<organism evidence="17 18">
    <name type="scientific">Candidatus Magnetaquiglobus chichijimensis</name>
    <dbReference type="NCBI Taxonomy" id="3141448"/>
    <lineage>
        <taxon>Bacteria</taxon>
        <taxon>Pseudomonadati</taxon>
        <taxon>Pseudomonadota</taxon>
        <taxon>Magnetococcia</taxon>
        <taxon>Magnetococcales</taxon>
        <taxon>Candidatus Magnetaquicoccaceae</taxon>
        <taxon>Candidatus Magnetaquiglobus</taxon>
    </lineage>
</organism>
<evidence type="ECO:0000256" key="8">
    <source>
        <dbReference type="ARBA" id="ARBA00022679"/>
    </source>
</evidence>
<evidence type="ECO:0000256" key="3">
    <source>
        <dbReference type="ARBA" id="ARBA00004669"/>
    </source>
</evidence>
<keyword evidence="12 15" id="KW-0460">Magnesium</keyword>
<protein>
    <recommendedName>
        <fullName evidence="5 15">Hypoxanthine phosphoribosyltransferase</fullName>
        <ecNumber evidence="5 15">2.4.2.8</ecNumber>
    </recommendedName>
</protein>
<dbReference type="EMBL" id="BAAFGK010000002">
    <property type="protein sequence ID" value="GAB0056499.1"/>
    <property type="molecule type" value="Genomic_DNA"/>
</dbReference>
<comment type="similarity">
    <text evidence="4 15">Belongs to the purine/pyrimidine phosphoribosyltransferase family.</text>
</comment>
<evidence type="ECO:0000256" key="14">
    <source>
        <dbReference type="ARBA" id="ARBA00049402"/>
    </source>
</evidence>
<dbReference type="InterPro" id="IPR050408">
    <property type="entry name" value="HGPRT"/>
</dbReference>
<evidence type="ECO:0000256" key="15">
    <source>
        <dbReference type="RuleBase" id="RU364099"/>
    </source>
</evidence>
<evidence type="ECO:0000256" key="5">
    <source>
        <dbReference type="ARBA" id="ARBA00011895"/>
    </source>
</evidence>
<keyword evidence="7 15" id="KW-0328">Glycosyltransferase</keyword>
<keyword evidence="10 15" id="KW-0660">Purine salvage</keyword>
<keyword evidence="6 15" id="KW-0963">Cytoplasm</keyword>
<evidence type="ECO:0000256" key="9">
    <source>
        <dbReference type="ARBA" id="ARBA00022723"/>
    </source>
</evidence>
<dbReference type="CDD" id="cd06223">
    <property type="entry name" value="PRTases_typeI"/>
    <property type="match status" value="1"/>
</dbReference>
<evidence type="ECO:0000256" key="13">
    <source>
        <dbReference type="ARBA" id="ARBA00048811"/>
    </source>
</evidence>
<dbReference type="PANTHER" id="PTHR43340:SF1">
    <property type="entry name" value="HYPOXANTHINE PHOSPHORIBOSYLTRANSFERASE"/>
    <property type="match status" value="1"/>
</dbReference>
<sequence length="176" mass="19474">MRPPIEILLSEEMIRARIAQLAEEIAPRLREDVLLVTLMNGAFVFGADLTRALARLGKPLTLDFMVLSSYGSGTVTSGRITTRMDLSIDPTGRQVLLVDDILDSGNTLLMASNHLRDKGAADVLTCVLLDKPARRRVPMQADFIGFEIPNLFVVGFGIDYDQMFRELPFVGHLRAS</sequence>
<evidence type="ECO:0000256" key="11">
    <source>
        <dbReference type="ARBA" id="ARBA00022741"/>
    </source>
</evidence>